<dbReference type="InterPro" id="IPR050204">
    <property type="entry name" value="AraC_XylS_family_regulators"/>
</dbReference>
<dbReference type="AlphaFoldDB" id="A0A2T7G2M9"/>
<dbReference type="GO" id="GO:0003700">
    <property type="term" value="F:DNA-binding transcription factor activity"/>
    <property type="evidence" value="ECO:0007669"/>
    <property type="project" value="InterPro"/>
</dbReference>
<comment type="caution">
    <text evidence="6">The sequence shown here is derived from an EMBL/GenBank/DDBJ whole genome shotgun (WGS) entry which is preliminary data.</text>
</comment>
<keyword evidence="3" id="KW-0804">Transcription</keyword>
<gene>
    <name evidence="6" type="ORF">DC366_17945</name>
</gene>
<dbReference type="Pfam" id="PF12833">
    <property type="entry name" value="HTH_18"/>
    <property type="match status" value="1"/>
</dbReference>
<evidence type="ECO:0000259" key="5">
    <source>
        <dbReference type="PROSITE" id="PS01124"/>
    </source>
</evidence>
<accession>A0A2T7G2M9</accession>
<dbReference type="EMBL" id="QCYH01000020">
    <property type="protein sequence ID" value="PVA08679.1"/>
    <property type="molecule type" value="Genomic_DNA"/>
</dbReference>
<evidence type="ECO:0000256" key="3">
    <source>
        <dbReference type="ARBA" id="ARBA00023163"/>
    </source>
</evidence>
<dbReference type="PROSITE" id="PS01124">
    <property type="entry name" value="HTH_ARAC_FAMILY_2"/>
    <property type="match status" value="1"/>
</dbReference>
<evidence type="ECO:0000313" key="7">
    <source>
        <dbReference type="Proteomes" id="UP000244446"/>
    </source>
</evidence>
<dbReference type="SMART" id="SM00342">
    <property type="entry name" value="HTH_ARAC"/>
    <property type="match status" value="1"/>
</dbReference>
<evidence type="ECO:0000256" key="2">
    <source>
        <dbReference type="ARBA" id="ARBA00023125"/>
    </source>
</evidence>
<dbReference type="InterPro" id="IPR018060">
    <property type="entry name" value="HTH_AraC"/>
</dbReference>
<feature type="coiled-coil region" evidence="4">
    <location>
        <begin position="139"/>
        <end position="169"/>
    </location>
</feature>
<evidence type="ECO:0000313" key="6">
    <source>
        <dbReference type="EMBL" id="PVA08679.1"/>
    </source>
</evidence>
<dbReference type="GO" id="GO:0043565">
    <property type="term" value="F:sequence-specific DNA binding"/>
    <property type="evidence" value="ECO:0007669"/>
    <property type="project" value="InterPro"/>
</dbReference>
<protein>
    <recommendedName>
        <fullName evidence="5">HTH araC/xylS-type domain-containing protein</fullName>
    </recommendedName>
</protein>
<feature type="domain" description="HTH araC/xylS-type" evidence="5">
    <location>
        <begin position="173"/>
        <end position="270"/>
    </location>
</feature>
<keyword evidence="4" id="KW-0175">Coiled coil</keyword>
<proteinExistence type="predicted"/>
<reference evidence="6 7" key="1">
    <citation type="submission" date="2018-04" db="EMBL/GenBank/DDBJ databases">
        <title>Pelagivirga bohaiensis gen. nov., sp. nov., a bacterium isolated from the Bohai Sea.</title>
        <authorList>
            <person name="Ji X."/>
        </authorList>
    </citation>
    <scope>NUCLEOTIDE SEQUENCE [LARGE SCALE GENOMIC DNA]</scope>
    <source>
        <strain evidence="6 7">BH-SD19</strain>
    </source>
</reference>
<dbReference type="Proteomes" id="UP000244446">
    <property type="component" value="Unassembled WGS sequence"/>
</dbReference>
<evidence type="ECO:0000256" key="1">
    <source>
        <dbReference type="ARBA" id="ARBA00023015"/>
    </source>
</evidence>
<dbReference type="Gene3D" id="1.10.10.60">
    <property type="entry name" value="Homeodomain-like"/>
    <property type="match status" value="1"/>
</dbReference>
<sequence>MIDFCGTKLNRTEGNLLLAAREPKRETTRLIVDRLWSVSDATADGYETHLPSGRVQIIFSLSGIPLREHDPGDPQGAPRRGPLHLFQGPTTLPRRIWRKPQVLACGASLQPGGAGALFGPINGTTDRAIDLARFWGVDAARLREELRHLKTHEARLQRLETEIEQRIGDVSAARVLARAMERLRAGLAIRDVCRELELSPHMFRKLFVRNVGMTPKHYLKIERFRTAITRLTPVVSLSVLAFDADYSDQSHMTREVKHFASMTPAHLRTRIRPYAGHVWDPRR</sequence>
<dbReference type="PANTHER" id="PTHR46796:SF13">
    <property type="entry name" value="HTH-TYPE TRANSCRIPTIONAL ACTIVATOR RHAS"/>
    <property type="match status" value="1"/>
</dbReference>
<dbReference type="PANTHER" id="PTHR46796">
    <property type="entry name" value="HTH-TYPE TRANSCRIPTIONAL ACTIVATOR RHAS-RELATED"/>
    <property type="match status" value="1"/>
</dbReference>
<evidence type="ECO:0000256" key="4">
    <source>
        <dbReference type="SAM" id="Coils"/>
    </source>
</evidence>
<name>A0A2T7G2M9_9RHOB</name>
<keyword evidence="2" id="KW-0238">DNA-binding</keyword>
<keyword evidence="1" id="KW-0805">Transcription regulation</keyword>
<keyword evidence="7" id="KW-1185">Reference proteome</keyword>
<organism evidence="6 7">
    <name type="scientific">Pelagivirga sediminicola</name>
    <dbReference type="NCBI Taxonomy" id="2170575"/>
    <lineage>
        <taxon>Bacteria</taxon>
        <taxon>Pseudomonadati</taxon>
        <taxon>Pseudomonadota</taxon>
        <taxon>Alphaproteobacteria</taxon>
        <taxon>Rhodobacterales</taxon>
        <taxon>Paracoccaceae</taxon>
        <taxon>Pelagivirga</taxon>
    </lineage>
</organism>